<organism evidence="1 2">
    <name type="scientific">Trichonephila inaurata madagascariensis</name>
    <dbReference type="NCBI Taxonomy" id="2747483"/>
    <lineage>
        <taxon>Eukaryota</taxon>
        <taxon>Metazoa</taxon>
        <taxon>Ecdysozoa</taxon>
        <taxon>Arthropoda</taxon>
        <taxon>Chelicerata</taxon>
        <taxon>Arachnida</taxon>
        <taxon>Araneae</taxon>
        <taxon>Araneomorphae</taxon>
        <taxon>Entelegynae</taxon>
        <taxon>Araneoidea</taxon>
        <taxon>Nephilidae</taxon>
        <taxon>Trichonephila</taxon>
        <taxon>Trichonephila inaurata</taxon>
    </lineage>
</organism>
<comment type="caution">
    <text evidence="1">The sequence shown here is derived from an EMBL/GenBank/DDBJ whole genome shotgun (WGS) entry which is preliminary data.</text>
</comment>
<sequence length="69" mass="7717">MAILRIKDSEQRSVFEVIGFLEYFSDNPDNSIEQNRLNPPSQRTAANADFLSKQASIAISPCYSMSFGV</sequence>
<evidence type="ECO:0000313" key="2">
    <source>
        <dbReference type="Proteomes" id="UP000886998"/>
    </source>
</evidence>
<proteinExistence type="predicted"/>
<evidence type="ECO:0000313" key="1">
    <source>
        <dbReference type="EMBL" id="GFY39550.1"/>
    </source>
</evidence>
<dbReference type="EMBL" id="BMAV01001430">
    <property type="protein sequence ID" value="GFY39550.1"/>
    <property type="molecule type" value="Genomic_DNA"/>
</dbReference>
<dbReference type="Proteomes" id="UP000886998">
    <property type="component" value="Unassembled WGS sequence"/>
</dbReference>
<protein>
    <submittedName>
        <fullName evidence="1">Uncharacterized protein</fullName>
    </submittedName>
</protein>
<dbReference type="AlphaFoldDB" id="A0A8X6WRP7"/>
<reference evidence="1" key="1">
    <citation type="submission" date="2020-08" db="EMBL/GenBank/DDBJ databases">
        <title>Multicomponent nature underlies the extraordinary mechanical properties of spider dragline silk.</title>
        <authorList>
            <person name="Kono N."/>
            <person name="Nakamura H."/>
            <person name="Mori M."/>
            <person name="Yoshida Y."/>
            <person name="Ohtoshi R."/>
            <person name="Malay A.D."/>
            <person name="Moran D.A.P."/>
            <person name="Tomita M."/>
            <person name="Numata K."/>
            <person name="Arakawa K."/>
        </authorList>
    </citation>
    <scope>NUCLEOTIDE SEQUENCE</scope>
</reference>
<keyword evidence="2" id="KW-1185">Reference proteome</keyword>
<name>A0A8X6WRP7_9ARAC</name>
<gene>
    <name evidence="1" type="ORF">TNIN_180371</name>
</gene>
<accession>A0A8X6WRP7</accession>